<feature type="compositionally biased region" description="Low complexity" evidence="6">
    <location>
        <begin position="183"/>
        <end position="208"/>
    </location>
</feature>
<feature type="compositionally biased region" description="Basic and acidic residues" evidence="6">
    <location>
        <begin position="91"/>
        <end position="117"/>
    </location>
</feature>
<dbReference type="EMBL" id="KZ559508">
    <property type="protein sequence ID" value="PLN84901.1"/>
    <property type="molecule type" value="Genomic_DNA"/>
</dbReference>
<organism evidence="7 8">
    <name type="scientific">Aspergillus taichungensis</name>
    <dbReference type="NCBI Taxonomy" id="482145"/>
    <lineage>
        <taxon>Eukaryota</taxon>
        <taxon>Fungi</taxon>
        <taxon>Dikarya</taxon>
        <taxon>Ascomycota</taxon>
        <taxon>Pezizomycotina</taxon>
        <taxon>Eurotiomycetes</taxon>
        <taxon>Eurotiomycetidae</taxon>
        <taxon>Eurotiales</taxon>
        <taxon>Aspergillaceae</taxon>
        <taxon>Aspergillus</taxon>
        <taxon>Aspergillus subgen. Circumdati</taxon>
    </lineage>
</organism>
<keyword evidence="2" id="KW-0349">Heme</keyword>
<dbReference type="Proteomes" id="UP000235023">
    <property type="component" value="Unassembled WGS sequence"/>
</dbReference>
<evidence type="ECO:0000256" key="5">
    <source>
        <dbReference type="ARBA" id="ARBA00023239"/>
    </source>
</evidence>
<keyword evidence="4" id="KW-0408">Iron</keyword>
<keyword evidence="8" id="KW-1185">Reference proteome</keyword>
<dbReference type="GO" id="GO:0016829">
    <property type="term" value="F:lyase activity"/>
    <property type="evidence" value="ECO:0007669"/>
    <property type="project" value="UniProtKB-KW"/>
</dbReference>
<sequence length="297" mass="33064">MSSLNLGQLHRDLETATTTRDRIQKETVGLWCETFTADVSRLETNYSGLDCLPGLARLPGTQTVAHELTGYWGAARDRIPDSGWDNFSQDRNPESHHAGHGRDISMSDDREGPEWRGKTLTGTNPHNLVYIRSGQFWANCEEAERRLYEERLEPTLRKGLAYLWENLDESGAMALRYLSTTNSGFTPSSSSSSPSSSTSSSPTPAQTSEGQSRESCVTGFFRNLTDLESWAKQHASHLAIYTGALRHAKTFGDKRRFRTWHEVAVLRGGEARFEYVNCPPGTGVMGCRAIMLKEVGP</sequence>
<keyword evidence="3" id="KW-0479">Metal-binding</keyword>
<evidence type="ECO:0000256" key="2">
    <source>
        <dbReference type="ARBA" id="ARBA00022617"/>
    </source>
</evidence>
<dbReference type="Pfam" id="PF13816">
    <property type="entry name" value="Dehydratase_hem"/>
    <property type="match status" value="1"/>
</dbReference>
<feature type="region of interest" description="Disordered" evidence="6">
    <location>
        <begin position="183"/>
        <end position="214"/>
    </location>
</feature>
<keyword evidence="5" id="KW-0456">Lyase</keyword>
<accession>A0A2J5I4R0</accession>
<reference evidence="8" key="1">
    <citation type="submission" date="2017-12" db="EMBL/GenBank/DDBJ databases">
        <authorList>
            <consortium name="DOE Joint Genome Institute"/>
            <person name="Mondo S.J."/>
            <person name="Kjaerbolling I."/>
            <person name="Vesth T.C."/>
            <person name="Frisvad J.C."/>
            <person name="Nybo J.L."/>
            <person name="Theobald S."/>
            <person name="Kuo A."/>
            <person name="Bowyer P."/>
            <person name="Matsuda Y."/>
            <person name="Lyhne E.K."/>
            <person name="Kogle M.E."/>
            <person name="Clum A."/>
            <person name="Lipzen A."/>
            <person name="Salamov A."/>
            <person name="Ngan C.Y."/>
            <person name="Daum C."/>
            <person name="Chiniquy J."/>
            <person name="Barry K."/>
            <person name="LaButti K."/>
            <person name="Haridas S."/>
            <person name="Simmons B.A."/>
            <person name="Magnuson J.K."/>
            <person name="Mortensen U.H."/>
            <person name="Larsen T.O."/>
            <person name="Grigoriev I.V."/>
            <person name="Baker S.E."/>
            <person name="Andersen M.R."/>
            <person name="Nordberg H.P."/>
            <person name="Cantor M.N."/>
            <person name="Hua S.X."/>
        </authorList>
    </citation>
    <scope>NUCLEOTIDE SEQUENCE [LARGE SCALE GENOMIC DNA]</scope>
    <source>
        <strain evidence="8">IBT 19404</strain>
    </source>
</reference>
<protein>
    <submittedName>
        <fullName evidence="7">Heme-containing dehydratase protein</fullName>
    </submittedName>
</protein>
<evidence type="ECO:0000313" key="8">
    <source>
        <dbReference type="Proteomes" id="UP000235023"/>
    </source>
</evidence>
<evidence type="ECO:0000256" key="3">
    <source>
        <dbReference type="ARBA" id="ARBA00022723"/>
    </source>
</evidence>
<evidence type="ECO:0000256" key="6">
    <source>
        <dbReference type="SAM" id="MobiDB-lite"/>
    </source>
</evidence>
<gene>
    <name evidence="7" type="ORF">BDW42DRAFT_161873</name>
</gene>
<dbReference type="OrthoDB" id="3359285at2759"/>
<dbReference type="GO" id="GO:0046872">
    <property type="term" value="F:metal ion binding"/>
    <property type="evidence" value="ECO:0007669"/>
    <property type="project" value="UniProtKB-KW"/>
</dbReference>
<proteinExistence type="predicted"/>
<dbReference type="AlphaFoldDB" id="A0A2J5I4R0"/>
<dbReference type="InterPro" id="IPR025702">
    <property type="entry name" value="OXD"/>
</dbReference>
<name>A0A2J5I4R0_9EURO</name>
<evidence type="ECO:0000256" key="1">
    <source>
        <dbReference type="ARBA" id="ARBA00001970"/>
    </source>
</evidence>
<comment type="cofactor">
    <cofactor evidence="1">
        <name>heme b</name>
        <dbReference type="ChEBI" id="CHEBI:60344"/>
    </cofactor>
</comment>
<evidence type="ECO:0000313" key="7">
    <source>
        <dbReference type="EMBL" id="PLN84901.1"/>
    </source>
</evidence>
<feature type="region of interest" description="Disordered" evidence="6">
    <location>
        <begin position="83"/>
        <end position="120"/>
    </location>
</feature>
<evidence type="ECO:0000256" key="4">
    <source>
        <dbReference type="ARBA" id="ARBA00023004"/>
    </source>
</evidence>